<reference evidence="1 2" key="1">
    <citation type="submission" date="2021-01" db="EMBL/GenBank/DDBJ databases">
        <title>Genome sequencing of Micromonospora fiedleri MG-37.</title>
        <authorList>
            <person name="Moreland P.E.J."/>
            <person name="Stach J.E.M."/>
        </authorList>
    </citation>
    <scope>NUCLEOTIDE SEQUENCE [LARGE SCALE GENOMIC DNA]</scope>
    <source>
        <strain evidence="1 2">MG-37</strain>
    </source>
</reference>
<comment type="caution">
    <text evidence="1">The sequence shown here is derived from an EMBL/GenBank/DDBJ whole genome shotgun (WGS) entry which is preliminary data.</text>
</comment>
<dbReference type="Proteomes" id="UP000661193">
    <property type="component" value="Unassembled WGS sequence"/>
</dbReference>
<dbReference type="RefSeq" id="WP_013734689.1">
    <property type="nucleotide sequence ID" value="NZ_JAETXL010000006.1"/>
</dbReference>
<evidence type="ECO:0000313" key="1">
    <source>
        <dbReference type="EMBL" id="MBL6278332.1"/>
    </source>
</evidence>
<protein>
    <submittedName>
        <fullName evidence="1">Uncharacterized protein</fullName>
    </submittedName>
</protein>
<proteinExistence type="predicted"/>
<dbReference type="EMBL" id="JAETXL010000006">
    <property type="protein sequence ID" value="MBL6278332.1"/>
    <property type="molecule type" value="Genomic_DNA"/>
</dbReference>
<organism evidence="1 2">
    <name type="scientific">Micromonospora fiedleri</name>
    <dbReference type="NCBI Taxonomy" id="1157498"/>
    <lineage>
        <taxon>Bacteria</taxon>
        <taxon>Bacillati</taxon>
        <taxon>Actinomycetota</taxon>
        <taxon>Actinomycetes</taxon>
        <taxon>Micromonosporales</taxon>
        <taxon>Micromonosporaceae</taxon>
        <taxon>Micromonospora</taxon>
    </lineage>
</organism>
<keyword evidence="2" id="KW-1185">Reference proteome</keyword>
<evidence type="ECO:0000313" key="2">
    <source>
        <dbReference type="Proteomes" id="UP000661193"/>
    </source>
</evidence>
<accession>A0ABS1UPQ8</accession>
<gene>
    <name evidence="1" type="ORF">JMF97_19415</name>
</gene>
<sequence length="58" mass="5906">MKGITDLELSAEKPATMIAANGNYALVAGKGNIARLRTSPQSTMLSAESAAALMAPLS</sequence>
<name>A0ABS1UPQ8_9ACTN</name>